<proteinExistence type="predicted"/>
<dbReference type="CDD" id="cd01949">
    <property type="entry name" value="GGDEF"/>
    <property type="match status" value="1"/>
</dbReference>
<dbReference type="OrthoDB" id="9805474at2"/>
<dbReference type="Pfam" id="PF13424">
    <property type="entry name" value="TPR_12"/>
    <property type="match status" value="1"/>
</dbReference>
<reference evidence="3" key="1">
    <citation type="journal article" date="2016" name="Front. Microbiol.">
        <title>Complete Genome Sequence of Clostridium estertheticum DSM 8809, a Microbe Identified in Spoiled Vacuum Packed Beef.</title>
        <authorList>
            <person name="Yu Z."/>
            <person name="Gunn L."/>
            <person name="Brennan E."/>
            <person name="Reid R."/>
            <person name="Wall P.G."/>
            <person name="Gaora O.P."/>
            <person name="Hurley D."/>
            <person name="Bolton D."/>
            <person name="Fanning S."/>
        </authorList>
    </citation>
    <scope>NUCLEOTIDE SEQUENCE [LARGE SCALE GENOMIC DNA]</scope>
    <source>
        <strain evidence="3">DSM 8809</strain>
    </source>
</reference>
<dbReference type="InterPro" id="IPR050469">
    <property type="entry name" value="Diguanylate_Cyclase"/>
</dbReference>
<dbReference type="PANTHER" id="PTHR45138:SF9">
    <property type="entry name" value="DIGUANYLATE CYCLASE DGCM-RELATED"/>
    <property type="match status" value="1"/>
</dbReference>
<dbReference type="InterPro" id="IPR043128">
    <property type="entry name" value="Rev_trsase/Diguanyl_cyclase"/>
</dbReference>
<dbReference type="RefSeq" id="WP_071611337.1">
    <property type="nucleotide sequence ID" value="NZ_CP015756.1"/>
</dbReference>
<protein>
    <recommendedName>
        <fullName evidence="1">GGDEF domain-containing protein</fullName>
    </recommendedName>
</protein>
<dbReference type="GO" id="GO:0043709">
    <property type="term" value="P:cell adhesion involved in single-species biofilm formation"/>
    <property type="evidence" value="ECO:0007669"/>
    <property type="project" value="TreeGrafter"/>
</dbReference>
<evidence type="ECO:0000259" key="1">
    <source>
        <dbReference type="PROSITE" id="PS50887"/>
    </source>
</evidence>
<dbReference type="InterPro" id="IPR011990">
    <property type="entry name" value="TPR-like_helical_dom_sf"/>
</dbReference>
<dbReference type="InterPro" id="IPR019734">
    <property type="entry name" value="TPR_rpt"/>
</dbReference>
<dbReference type="SMART" id="SM00267">
    <property type="entry name" value="GGDEF"/>
    <property type="match status" value="1"/>
</dbReference>
<keyword evidence="3" id="KW-1185">Reference proteome</keyword>
<feature type="domain" description="GGDEF" evidence="1">
    <location>
        <begin position="606"/>
        <end position="742"/>
    </location>
</feature>
<dbReference type="FunFam" id="3.30.70.270:FF:000001">
    <property type="entry name" value="Diguanylate cyclase domain protein"/>
    <property type="match status" value="1"/>
</dbReference>
<dbReference type="Pfam" id="PF13185">
    <property type="entry name" value="GAF_2"/>
    <property type="match status" value="1"/>
</dbReference>
<dbReference type="GO" id="GO:0052621">
    <property type="term" value="F:diguanylate cyclase activity"/>
    <property type="evidence" value="ECO:0007669"/>
    <property type="project" value="TreeGrafter"/>
</dbReference>
<dbReference type="Proteomes" id="UP000182569">
    <property type="component" value="Chromosome"/>
</dbReference>
<dbReference type="InterPro" id="IPR000160">
    <property type="entry name" value="GGDEF_dom"/>
</dbReference>
<dbReference type="SUPFAM" id="SSF55073">
    <property type="entry name" value="Nucleotide cyclase"/>
    <property type="match status" value="1"/>
</dbReference>
<dbReference type="SMART" id="SM00028">
    <property type="entry name" value="TPR"/>
    <property type="match status" value="4"/>
</dbReference>
<dbReference type="NCBIfam" id="TIGR00254">
    <property type="entry name" value="GGDEF"/>
    <property type="match status" value="1"/>
</dbReference>
<gene>
    <name evidence="2" type="ORF">A7L45_02635</name>
</gene>
<sequence>MNEGYIRREIKALLEKANSLKNTDSQRAIELSNDALLLSEKIEYTLGVKVAKLYMAYSYYSIGNDEKALELIFVSLHYFIEKGFCDLIWWEYNLLGIIFSELGDIEKSMTFYDKAQIVAIEIDLGKRYDNKATSKKSIMLTLNNIAENYKLLNEYKEALSYSERAYDIDSLSDYSLSSGVTILSLGEIYYLLEDYEKANILSYKALKYMKRYNYTIADADIYKLLAQTSWKKRNYAKADEYFYIAINLNEKQAIPSYKIDSLLSYYEYMMDRKKIKKAIVILIDACNVSIKYKQHEKVSEISMMLSILYEKSGEYESSFRYMKLHYKYEKKHIEDYKKNIIQSLNMKKKMLEIEKENNRIIEKNVNLKIESQSLQMLVEKISIISELGQKITSTLNEHSILDILYSSIKDFMDLSYFCIGLYDENNSMINYLDAIINGKKENIPALSLLSKPSFTEKCIESGELIIINNVSKEFPRYINEGAFNNQLKLNYNSELNSLMFCPLIVNAKIIGVMSIQSKGKNAFTPYHIEMVKALSSYAAIAINNSIKSMELEMEVIKTKEIQIELEKVNEILLSLSENDSLTGIPNRRKFDIYINDVWEGSIRERNSLSLLIIDIDYFKEYNDNFGHLEGDNCLARVASILANLNNGPYFVARFGGDEFVVLLPESSIDYAIKFGENLRIKLKTLNIRHKFSEISDRITLSIGISSVFPNENITINEFIRKVDNELYIAKRNGRNRISADVY</sequence>
<dbReference type="PANTHER" id="PTHR45138">
    <property type="entry name" value="REGULATORY COMPONENTS OF SENSORY TRANSDUCTION SYSTEM"/>
    <property type="match status" value="1"/>
</dbReference>
<dbReference type="AlphaFoldDB" id="A0A1J0GDG5"/>
<name>A0A1J0GDG5_9CLOT</name>
<dbReference type="SMART" id="SM00065">
    <property type="entry name" value="GAF"/>
    <property type="match status" value="1"/>
</dbReference>
<dbReference type="InterPro" id="IPR003018">
    <property type="entry name" value="GAF"/>
</dbReference>
<dbReference type="Gene3D" id="3.30.70.270">
    <property type="match status" value="1"/>
</dbReference>
<dbReference type="PROSITE" id="PS50887">
    <property type="entry name" value="GGDEF"/>
    <property type="match status" value="1"/>
</dbReference>
<dbReference type="Pfam" id="PF00990">
    <property type="entry name" value="GGDEF"/>
    <property type="match status" value="1"/>
</dbReference>
<dbReference type="Gene3D" id="3.30.450.40">
    <property type="match status" value="1"/>
</dbReference>
<accession>A0A1J0GDG5</accession>
<evidence type="ECO:0000313" key="2">
    <source>
        <dbReference type="EMBL" id="APC39040.1"/>
    </source>
</evidence>
<dbReference type="GO" id="GO:0005886">
    <property type="term" value="C:plasma membrane"/>
    <property type="evidence" value="ECO:0007669"/>
    <property type="project" value="TreeGrafter"/>
</dbReference>
<dbReference type="InterPro" id="IPR029016">
    <property type="entry name" value="GAF-like_dom_sf"/>
</dbReference>
<dbReference type="SUPFAM" id="SSF48452">
    <property type="entry name" value="TPR-like"/>
    <property type="match status" value="2"/>
</dbReference>
<dbReference type="EMBL" id="CP015756">
    <property type="protein sequence ID" value="APC39040.1"/>
    <property type="molecule type" value="Genomic_DNA"/>
</dbReference>
<dbReference type="SUPFAM" id="SSF55781">
    <property type="entry name" value="GAF domain-like"/>
    <property type="match status" value="1"/>
</dbReference>
<dbReference type="STRING" id="1552.A7L45_02635"/>
<evidence type="ECO:0000313" key="3">
    <source>
        <dbReference type="Proteomes" id="UP000182569"/>
    </source>
</evidence>
<dbReference type="GO" id="GO:1902201">
    <property type="term" value="P:negative regulation of bacterial-type flagellum-dependent cell motility"/>
    <property type="evidence" value="ECO:0007669"/>
    <property type="project" value="TreeGrafter"/>
</dbReference>
<organism evidence="2 3">
    <name type="scientific">Clostridium estertheticum subsp. estertheticum</name>
    <dbReference type="NCBI Taxonomy" id="1552"/>
    <lineage>
        <taxon>Bacteria</taxon>
        <taxon>Bacillati</taxon>
        <taxon>Bacillota</taxon>
        <taxon>Clostridia</taxon>
        <taxon>Eubacteriales</taxon>
        <taxon>Clostridiaceae</taxon>
        <taxon>Clostridium</taxon>
    </lineage>
</organism>
<dbReference type="InterPro" id="IPR029787">
    <property type="entry name" value="Nucleotide_cyclase"/>
</dbReference>
<dbReference type="Gene3D" id="1.25.40.10">
    <property type="entry name" value="Tetratricopeptide repeat domain"/>
    <property type="match status" value="2"/>
</dbReference>
<dbReference type="KEGG" id="ceu:A7L45_02635"/>